<reference evidence="3 4" key="1">
    <citation type="submission" date="2023-08" db="EMBL/GenBank/DDBJ databases">
        <title>Functional and genomic diversity of the sorghum phyllosphere microbiome.</title>
        <authorList>
            <person name="Shade A."/>
        </authorList>
    </citation>
    <scope>NUCLEOTIDE SEQUENCE [LARGE SCALE GENOMIC DNA]</scope>
    <source>
        <strain evidence="3 4">SORGH_AS_0445</strain>
    </source>
</reference>
<evidence type="ECO:0000256" key="2">
    <source>
        <dbReference type="SAM" id="SignalP"/>
    </source>
</evidence>
<evidence type="ECO:0008006" key="5">
    <source>
        <dbReference type="Google" id="ProtNLM"/>
    </source>
</evidence>
<feature type="region of interest" description="Disordered" evidence="1">
    <location>
        <begin position="25"/>
        <end position="60"/>
    </location>
</feature>
<proteinExistence type="predicted"/>
<name>A0ABU1HKM2_9MICO</name>
<evidence type="ECO:0000313" key="4">
    <source>
        <dbReference type="Proteomes" id="UP001249291"/>
    </source>
</evidence>
<keyword evidence="4" id="KW-1185">Reference proteome</keyword>
<protein>
    <recommendedName>
        <fullName evidence="5">PsbP C-terminal domain-containing protein</fullName>
    </recommendedName>
</protein>
<organism evidence="3 4">
    <name type="scientific">Microbacterium foliorum</name>
    <dbReference type="NCBI Taxonomy" id="104336"/>
    <lineage>
        <taxon>Bacteria</taxon>
        <taxon>Bacillati</taxon>
        <taxon>Actinomycetota</taxon>
        <taxon>Actinomycetes</taxon>
        <taxon>Micrococcales</taxon>
        <taxon>Microbacteriaceae</taxon>
        <taxon>Microbacterium</taxon>
    </lineage>
</organism>
<feature type="chain" id="PRO_5045645879" description="PsbP C-terminal domain-containing protein" evidence="2">
    <location>
        <begin position="26"/>
        <end position="204"/>
    </location>
</feature>
<feature type="compositionally biased region" description="Low complexity" evidence="1">
    <location>
        <begin position="25"/>
        <end position="50"/>
    </location>
</feature>
<dbReference type="Proteomes" id="UP001249291">
    <property type="component" value="Unassembled WGS sequence"/>
</dbReference>
<evidence type="ECO:0000256" key="1">
    <source>
        <dbReference type="SAM" id="MobiDB-lite"/>
    </source>
</evidence>
<dbReference type="EMBL" id="JAVIZQ010000001">
    <property type="protein sequence ID" value="MDR6140590.1"/>
    <property type="molecule type" value="Genomic_DNA"/>
</dbReference>
<gene>
    <name evidence="3" type="ORF">QE375_000144</name>
</gene>
<feature type="signal peptide" evidence="2">
    <location>
        <begin position="1"/>
        <end position="25"/>
    </location>
</feature>
<dbReference type="Gene3D" id="3.40.1000.10">
    <property type="entry name" value="Mog1/PsbP, alpha/beta/alpha sandwich"/>
    <property type="match status" value="1"/>
</dbReference>
<sequence length="204" mass="21236">MRSPLPSAAVILLAASLVLTGCSFSTTESSTSTGEEPAESSAPSTQESTSLDAAPATGETITGDGYTYVVPEGWAVPDQEIAGFSPDTLAANRQDTDGFADNVNVLESPAGLVTPDLVESAGVTELEGAGATDIVVNDRVTIADSESAHLSASMTSEGTTYSVEQYYVSTDDQTYVVTFSFSDTVTPDERQAVAESILVTWTWV</sequence>
<accession>A0ABU1HKM2</accession>
<evidence type="ECO:0000313" key="3">
    <source>
        <dbReference type="EMBL" id="MDR6140590.1"/>
    </source>
</evidence>
<keyword evidence="2" id="KW-0732">Signal</keyword>
<dbReference type="PROSITE" id="PS51257">
    <property type="entry name" value="PROKAR_LIPOPROTEIN"/>
    <property type="match status" value="1"/>
</dbReference>
<dbReference type="RefSeq" id="WP_042539082.1">
    <property type="nucleotide sequence ID" value="NZ_JAVIZQ010000001.1"/>
</dbReference>
<comment type="caution">
    <text evidence="3">The sequence shown here is derived from an EMBL/GenBank/DDBJ whole genome shotgun (WGS) entry which is preliminary data.</text>
</comment>